<dbReference type="STRING" id="63057.A0A2P5CRY1"/>
<dbReference type="PANTHER" id="PTHR36617">
    <property type="entry name" value="PROTEIN, PUTATIVE-RELATED"/>
    <property type="match status" value="1"/>
</dbReference>
<dbReference type="PANTHER" id="PTHR36617:SF15">
    <property type="entry name" value="REVERSE TRANSCRIPTASE ZINC-BINDING DOMAIN-CONTAINING PROTEIN"/>
    <property type="match status" value="1"/>
</dbReference>
<keyword evidence="2" id="KW-1185">Reference proteome</keyword>
<evidence type="ECO:0000313" key="2">
    <source>
        <dbReference type="Proteomes" id="UP000237000"/>
    </source>
</evidence>
<dbReference type="OrthoDB" id="1210636at2759"/>
<dbReference type="InParanoid" id="A0A2P5CRY1"/>
<comment type="caution">
    <text evidence="1">The sequence shown here is derived from an EMBL/GenBank/DDBJ whole genome shotgun (WGS) entry which is preliminary data.</text>
</comment>
<organism evidence="1 2">
    <name type="scientific">Trema orientale</name>
    <name type="common">Charcoal tree</name>
    <name type="synonym">Celtis orientalis</name>
    <dbReference type="NCBI Taxonomy" id="63057"/>
    <lineage>
        <taxon>Eukaryota</taxon>
        <taxon>Viridiplantae</taxon>
        <taxon>Streptophyta</taxon>
        <taxon>Embryophyta</taxon>
        <taxon>Tracheophyta</taxon>
        <taxon>Spermatophyta</taxon>
        <taxon>Magnoliopsida</taxon>
        <taxon>eudicotyledons</taxon>
        <taxon>Gunneridae</taxon>
        <taxon>Pentapetalae</taxon>
        <taxon>rosids</taxon>
        <taxon>fabids</taxon>
        <taxon>Rosales</taxon>
        <taxon>Cannabaceae</taxon>
        <taxon>Trema</taxon>
    </lineage>
</organism>
<reference evidence="2" key="1">
    <citation type="submission" date="2016-06" db="EMBL/GenBank/DDBJ databases">
        <title>Parallel loss of symbiosis genes in relatives of nitrogen-fixing non-legume Parasponia.</title>
        <authorList>
            <person name="Van Velzen R."/>
            <person name="Holmer R."/>
            <person name="Bu F."/>
            <person name="Rutten L."/>
            <person name="Van Zeijl A."/>
            <person name="Liu W."/>
            <person name="Santuari L."/>
            <person name="Cao Q."/>
            <person name="Sharma T."/>
            <person name="Shen D."/>
            <person name="Roswanjaya Y."/>
            <person name="Wardhani T."/>
            <person name="Kalhor M.S."/>
            <person name="Jansen J."/>
            <person name="Van den Hoogen J."/>
            <person name="Gungor B."/>
            <person name="Hartog M."/>
            <person name="Hontelez J."/>
            <person name="Verver J."/>
            <person name="Yang W.-C."/>
            <person name="Schijlen E."/>
            <person name="Repin R."/>
            <person name="Schilthuizen M."/>
            <person name="Schranz E."/>
            <person name="Heidstra R."/>
            <person name="Miyata K."/>
            <person name="Fedorova E."/>
            <person name="Kohlen W."/>
            <person name="Bisseling T."/>
            <person name="Smit S."/>
            <person name="Geurts R."/>
        </authorList>
    </citation>
    <scope>NUCLEOTIDE SEQUENCE [LARGE SCALE GENOMIC DNA]</scope>
    <source>
        <strain evidence="2">cv. RG33-2</strain>
    </source>
</reference>
<dbReference type="AlphaFoldDB" id="A0A2P5CRY1"/>
<sequence length="114" mass="13240">MVGFKLGNGRSIRFWEDVWRGELAFATRFPSLYRISSLHNGKILDLWVNQTTDVAHSGGWNFHFVRAINEREMDELSELLDYLATTTICSSLEDRRVWLADKILITHSYTVVMC</sequence>
<evidence type="ECO:0008006" key="3">
    <source>
        <dbReference type="Google" id="ProtNLM"/>
    </source>
</evidence>
<protein>
    <recommendedName>
        <fullName evidence="3">Reverse transcriptase zinc-binding domain-containing protein</fullName>
    </recommendedName>
</protein>
<name>A0A2P5CRY1_TREOI</name>
<proteinExistence type="predicted"/>
<dbReference type="EMBL" id="JXTC01000333">
    <property type="protein sequence ID" value="PON63805.1"/>
    <property type="molecule type" value="Genomic_DNA"/>
</dbReference>
<evidence type="ECO:0000313" key="1">
    <source>
        <dbReference type="EMBL" id="PON63805.1"/>
    </source>
</evidence>
<gene>
    <name evidence="1" type="ORF">TorRG33x02_275150</name>
</gene>
<accession>A0A2P5CRY1</accession>
<dbReference type="Proteomes" id="UP000237000">
    <property type="component" value="Unassembled WGS sequence"/>
</dbReference>